<name>A0A495JFX1_9ACTN</name>
<gene>
    <name evidence="2" type="ORF">BDK92_1734</name>
</gene>
<dbReference type="Proteomes" id="UP000277671">
    <property type="component" value="Unassembled WGS sequence"/>
</dbReference>
<dbReference type="InterPro" id="IPR041519">
    <property type="entry name" value="HEPN_RiboL-PSP"/>
</dbReference>
<accession>A0A495JFX1</accession>
<evidence type="ECO:0000313" key="3">
    <source>
        <dbReference type="Proteomes" id="UP000277671"/>
    </source>
</evidence>
<comment type="caution">
    <text evidence="2">The sequence shown here is derived from an EMBL/GenBank/DDBJ whole genome shotgun (WGS) entry which is preliminary data.</text>
</comment>
<keyword evidence="3" id="KW-1185">Reference proteome</keyword>
<dbReference type="Gene3D" id="1.10.1370.30">
    <property type="match status" value="1"/>
</dbReference>
<dbReference type="EMBL" id="RBKT01000001">
    <property type="protein sequence ID" value="RKR87458.1"/>
    <property type="molecule type" value="Genomic_DNA"/>
</dbReference>
<organism evidence="2 3">
    <name type="scientific">Micromonospora pisi</name>
    <dbReference type="NCBI Taxonomy" id="589240"/>
    <lineage>
        <taxon>Bacteria</taxon>
        <taxon>Bacillati</taxon>
        <taxon>Actinomycetota</taxon>
        <taxon>Actinomycetes</taxon>
        <taxon>Micromonosporales</taxon>
        <taxon>Micromonosporaceae</taxon>
        <taxon>Micromonospora</taxon>
    </lineage>
</organism>
<dbReference type="AlphaFoldDB" id="A0A495JFX1"/>
<reference evidence="2 3" key="1">
    <citation type="submission" date="2018-10" db="EMBL/GenBank/DDBJ databases">
        <title>Sequencing the genomes of 1000 actinobacteria strains.</title>
        <authorList>
            <person name="Klenk H.-P."/>
        </authorList>
    </citation>
    <scope>NUCLEOTIDE SEQUENCE [LARGE SCALE GENOMIC DNA]</scope>
    <source>
        <strain evidence="2 3">DSM 45175</strain>
    </source>
</reference>
<evidence type="ECO:0000313" key="2">
    <source>
        <dbReference type="EMBL" id="RKR87458.1"/>
    </source>
</evidence>
<evidence type="ECO:0000259" key="1">
    <source>
        <dbReference type="Pfam" id="PF18735"/>
    </source>
</evidence>
<protein>
    <recommendedName>
        <fullName evidence="1">RiboL-PSP-HEPN domain-containing protein</fullName>
    </recommendedName>
</protein>
<sequence>MKPRQLFDKLADQVSALSTLGQAQETQGQIESSASIYRACIVLSVSALDAYMHEKAAEAFLIAIRQGASATNASIDSYLQIQSSLFNQTQLASSVRYRLSFKTLVTPQAIDKAIDASGSDARAVWRAIGEARGSRESRLRNMLDLQVDRRNQIAHEADWDPAQLAFRRISLDHVTDCTECITSVVHNLDACWI</sequence>
<dbReference type="Pfam" id="PF18735">
    <property type="entry name" value="HEPN_RiboL-PSP"/>
    <property type="match status" value="1"/>
</dbReference>
<feature type="domain" description="RiboL-PSP-HEPN" evidence="1">
    <location>
        <begin position="10"/>
        <end position="189"/>
    </location>
</feature>
<proteinExistence type="predicted"/>